<dbReference type="EMBL" id="JARBHB010000002">
    <property type="protein sequence ID" value="KAJ8894548.1"/>
    <property type="molecule type" value="Genomic_DNA"/>
</dbReference>
<evidence type="ECO:0000313" key="3">
    <source>
        <dbReference type="Proteomes" id="UP001159363"/>
    </source>
</evidence>
<accession>A0ABQ9IF60</accession>
<proteinExistence type="predicted"/>
<protein>
    <submittedName>
        <fullName evidence="2">Uncharacterized protein</fullName>
    </submittedName>
</protein>
<organism evidence="2 3">
    <name type="scientific">Dryococelus australis</name>
    <dbReference type="NCBI Taxonomy" id="614101"/>
    <lineage>
        <taxon>Eukaryota</taxon>
        <taxon>Metazoa</taxon>
        <taxon>Ecdysozoa</taxon>
        <taxon>Arthropoda</taxon>
        <taxon>Hexapoda</taxon>
        <taxon>Insecta</taxon>
        <taxon>Pterygota</taxon>
        <taxon>Neoptera</taxon>
        <taxon>Polyneoptera</taxon>
        <taxon>Phasmatodea</taxon>
        <taxon>Verophasmatodea</taxon>
        <taxon>Anareolatae</taxon>
        <taxon>Phasmatidae</taxon>
        <taxon>Eurycanthinae</taxon>
        <taxon>Dryococelus</taxon>
    </lineage>
</organism>
<reference evidence="2 3" key="1">
    <citation type="submission" date="2023-02" db="EMBL/GenBank/DDBJ databases">
        <title>LHISI_Scaffold_Assembly.</title>
        <authorList>
            <person name="Stuart O.P."/>
            <person name="Cleave R."/>
            <person name="Magrath M.J.L."/>
            <person name="Mikheyev A.S."/>
        </authorList>
    </citation>
    <scope>NUCLEOTIDE SEQUENCE [LARGE SCALE GENOMIC DNA]</scope>
    <source>
        <strain evidence="2">Daus_M_001</strain>
        <tissue evidence="2">Leg muscle</tissue>
    </source>
</reference>
<comment type="caution">
    <text evidence="2">The sequence shown here is derived from an EMBL/GenBank/DDBJ whole genome shotgun (WGS) entry which is preliminary data.</text>
</comment>
<keyword evidence="3" id="KW-1185">Reference proteome</keyword>
<feature type="region of interest" description="Disordered" evidence="1">
    <location>
        <begin position="90"/>
        <end position="135"/>
    </location>
</feature>
<gene>
    <name evidence="2" type="ORF">PR048_007205</name>
</gene>
<name>A0ABQ9IF60_9NEOP</name>
<dbReference type="Proteomes" id="UP001159363">
    <property type="component" value="Chromosome 2"/>
</dbReference>
<feature type="region of interest" description="Disordered" evidence="1">
    <location>
        <begin position="179"/>
        <end position="215"/>
    </location>
</feature>
<feature type="compositionally biased region" description="Basic and acidic residues" evidence="1">
    <location>
        <begin position="109"/>
        <end position="118"/>
    </location>
</feature>
<sequence length="249" mass="28371">MRVKRGEYRAAPEIKGWRNGRSPRKPANQWHRLTRFPRAEIRERPRRESNPVRDKYVLVSGVLLATSEQRTALICDWLVPISETASVLTADEGGNEGSMQQRRNARAGYKREIPEKTRRPTTSSDTFPTCRKYRSYPPGTEPRFANVGGRGVYLQCLDTADEFLWRSRRVRRRSRVREVPGLTRSSESMRVLEGTEQRRNEGTGETGDPRENPLTNGIVQYDSHITASGCGRLRAQLPPSTPAAPHPYL</sequence>
<evidence type="ECO:0000313" key="2">
    <source>
        <dbReference type="EMBL" id="KAJ8894548.1"/>
    </source>
</evidence>
<feature type="compositionally biased region" description="Basic and acidic residues" evidence="1">
    <location>
        <begin position="193"/>
        <end position="211"/>
    </location>
</feature>
<evidence type="ECO:0000256" key="1">
    <source>
        <dbReference type="SAM" id="MobiDB-lite"/>
    </source>
</evidence>